<reference evidence="1 2" key="1">
    <citation type="submission" date="2018-08" db="EMBL/GenBank/DDBJ databases">
        <title>The isolation and characterization of a novel rhizosphere caulophage that is similar to lambdoid phages.</title>
        <authorList>
            <person name="Berrios L."/>
            <person name="Ely B."/>
        </authorList>
    </citation>
    <scope>NUCLEOTIDE SEQUENCE [LARGE SCALE GENOMIC DNA]</scope>
</reference>
<accession>A0A386KQD7</accession>
<evidence type="ECO:0000313" key="1">
    <source>
        <dbReference type="EMBL" id="AYD87666.1"/>
    </source>
</evidence>
<dbReference type="EMBL" id="MH884648">
    <property type="protein sequence ID" value="AYD87666.1"/>
    <property type="molecule type" value="Genomic_DNA"/>
</dbReference>
<dbReference type="Proteomes" id="UP000269323">
    <property type="component" value="Segment"/>
</dbReference>
<keyword evidence="2" id="KW-1185">Reference proteome</keyword>
<proteinExistence type="predicted"/>
<name>A0A386KQD7_9CAUD</name>
<evidence type="ECO:0000313" key="2">
    <source>
        <dbReference type="Proteomes" id="UP000269323"/>
    </source>
</evidence>
<protein>
    <submittedName>
        <fullName evidence="1">Uncharacterized protein</fullName>
    </submittedName>
</protein>
<organism evidence="1 2">
    <name type="scientific">Caulobacter phage Kronos</name>
    <dbReference type="NCBI Taxonomy" id="2340873"/>
    <lineage>
        <taxon>Viruses</taxon>
        <taxon>Duplodnaviria</taxon>
        <taxon>Heunggongvirae</taxon>
        <taxon>Uroviricota</taxon>
        <taxon>Caudoviricetes</taxon>
        <taxon>Caudoviricetes incertae sedis</taxon>
        <taxon>Kronosvirus</taxon>
        <taxon>Kronosvirus pelion</taxon>
    </lineage>
</organism>
<sequence>MPAQLWRMTPREFAAVCAGVQRRRLYEFMDGMSLAWHQAAFARAKVMPDLRKLLRRVAGQKDQPQTPEQLLAIVRRMNRELGGEEIGFPPELETKE</sequence>